<evidence type="ECO:0000313" key="2">
    <source>
        <dbReference type="Proteomes" id="UP000186922"/>
    </source>
</evidence>
<keyword evidence="2" id="KW-1185">Reference proteome</keyword>
<organism evidence="1 2">
    <name type="scientific">Ramazzottius varieornatus</name>
    <name type="common">Water bear</name>
    <name type="synonym">Tardigrade</name>
    <dbReference type="NCBI Taxonomy" id="947166"/>
    <lineage>
        <taxon>Eukaryota</taxon>
        <taxon>Metazoa</taxon>
        <taxon>Ecdysozoa</taxon>
        <taxon>Tardigrada</taxon>
        <taxon>Eutardigrada</taxon>
        <taxon>Parachela</taxon>
        <taxon>Hypsibioidea</taxon>
        <taxon>Ramazzottiidae</taxon>
        <taxon>Ramazzottius</taxon>
    </lineage>
</organism>
<name>A0A1D1VYN8_RAMVA</name>
<dbReference type="AlphaFoldDB" id="A0A1D1VYN8"/>
<sequence length="57" mass="6445">MSKTQVAYMTLTVLEIAKSMISRLLTPSETLILERHFAPQKRIASDNIDLISWDVAP</sequence>
<protein>
    <submittedName>
        <fullName evidence="1">Uncharacterized protein</fullName>
    </submittedName>
</protein>
<dbReference type="EMBL" id="BDGG01000013">
    <property type="protein sequence ID" value="GAV06517.1"/>
    <property type="molecule type" value="Genomic_DNA"/>
</dbReference>
<proteinExistence type="predicted"/>
<dbReference type="Proteomes" id="UP000186922">
    <property type="component" value="Unassembled WGS sequence"/>
</dbReference>
<evidence type="ECO:0000313" key="1">
    <source>
        <dbReference type="EMBL" id="GAV06517.1"/>
    </source>
</evidence>
<accession>A0A1D1VYN8</accession>
<reference evidence="1 2" key="1">
    <citation type="journal article" date="2016" name="Nat. Commun.">
        <title>Extremotolerant tardigrade genome and improved radiotolerance of human cultured cells by tardigrade-unique protein.</title>
        <authorList>
            <person name="Hashimoto T."/>
            <person name="Horikawa D.D."/>
            <person name="Saito Y."/>
            <person name="Kuwahara H."/>
            <person name="Kozuka-Hata H."/>
            <person name="Shin-I T."/>
            <person name="Minakuchi Y."/>
            <person name="Ohishi K."/>
            <person name="Motoyama A."/>
            <person name="Aizu T."/>
            <person name="Enomoto A."/>
            <person name="Kondo K."/>
            <person name="Tanaka S."/>
            <person name="Hara Y."/>
            <person name="Koshikawa S."/>
            <person name="Sagara H."/>
            <person name="Miura T."/>
            <person name="Yokobori S."/>
            <person name="Miyagawa K."/>
            <person name="Suzuki Y."/>
            <person name="Kubo T."/>
            <person name="Oyama M."/>
            <person name="Kohara Y."/>
            <person name="Fujiyama A."/>
            <person name="Arakawa K."/>
            <person name="Katayama T."/>
            <person name="Toyoda A."/>
            <person name="Kunieda T."/>
        </authorList>
    </citation>
    <scope>NUCLEOTIDE SEQUENCE [LARGE SCALE GENOMIC DNA]</scope>
    <source>
        <strain evidence="1 2">YOKOZUNA-1</strain>
    </source>
</reference>
<comment type="caution">
    <text evidence="1">The sequence shown here is derived from an EMBL/GenBank/DDBJ whole genome shotgun (WGS) entry which is preliminary data.</text>
</comment>
<gene>
    <name evidence="1" type="primary">RvY_16489-1</name>
    <name evidence="1" type="synonym">RvY_16489.1</name>
    <name evidence="1" type="ORF">RvY_16489</name>
</gene>